<dbReference type="AlphaFoldDB" id="A0A4R4AE72"/>
<comment type="caution">
    <text evidence="9">The sequence shown here is derived from an EMBL/GenBank/DDBJ whole genome shotgun (WGS) entry which is preliminary data.</text>
</comment>
<feature type="transmembrane region" description="Helical" evidence="8">
    <location>
        <begin position="222"/>
        <end position="241"/>
    </location>
</feature>
<evidence type="ECO:0000256" key="4">
    <source>
        <dbReference type="ARBA" id="ARBA00022475"/>
    </source>
</evidence>
<evidence type="ECO:0000256" key="5">
    <source>
        <dbReference type="ARBA" id="ARBA00022692"/>
    </source>
</evidence>
<dbReference type="InterPro" id="IPR037294">
    <property type="entry name" value="ABC_BtuC-like"/>
</dbReference>
<reference evidence="9 10" key="1">
    <citation type="submission" date="2019-03" db="EMBL/GenBank/DDBJ databases">
        <title>Genomic Encyclopedia of Type Strains, Phase IV (KMG-IV): sequencing the most valuable type-strain genomes for metagenomic binning, comparative biology and taxonomic classification.</title>
        <authorList>
            <person name="Goeker M."/>
        </authorList>
    </citation>
    <scope>NUCLEOTIDE SEQUENCE [LARGE SCALE GENOMIC DNA]</scope>
    <source>
        <strain evidence="9 10">DSM 203</strain>
    </source>
</reference>
<feature type="transmembrane region" description="Helical" evidence="8">
    <location>
        <begin position="78"/>
        <end position="95"/>
    </location>
</feature>
<feature type="transmembrane region" description="Helical" evidence="8">
    <location>
        <begin position="107"/>
        <end position="126"/>
    </location>
</feature>
<dbReference type="GO" id="GO:0005886">
    <property type="term" value="C:plasma membrane"/>
    <property type="evidence" value="ECO:0007669"/>
    <property type="project" value="UniProtKB-SubCell"/>
</dbReference>
<dbReference type="GO" id="GO:0033214">
    <property type="term" value="P:siderophore-iron import into cell"/>
    <property type="evidence" value="ECO:0007669"/>
    <property type="project" value="TreeGrafter"/>
</dbReference>
<dbReference type="InterPro" id="IPR000522">
    <property type="entry name" value="ABC_transptr_permease_BtuC"/>
</dbReference>
<gene>
    <name evidence="9" type="ORF">EDC29_103216</name>
</gene>
<protein>
    <submittedName>
        <fullName evidence="9">Iron complex transport system permease protein</fullName>
    </submittedName>
</protein>
<dbReference type="EMBL" id="SMDC01000003">
    <property type="protein sequence ID" value="TCW37019.1"/>
    <property type="molecule type" value="Genomic_DNA"/>
</dbReference>
<evidence type="ECO:0000256" key="7">
    <source>
        <dbReference type="ARBA" id="ARBA00023136"/>
    </source>
</evidence>
<evidence type="ECO:0000256" key="8">
    <source>
        <dbReference type="SAM" id="Phobius"/>
    </source>
</evidence>
<evidence type="ECO:0000256" key="1">
    <source>
        <dbReference type="ARBA" id="ARBA00004651"/>
    </source>
</evidence>
<keyword evidence="3" id="KW-0813">Transport</keyword>
<dbReference type="Gene3D" id="1.10.3470.10">
    <property type="entry name" value="ABC transporter involved in vitamin B12 uptake, BtuC"/>
    <property type="match status" value="1"/>
</dbReference>
<dbReference type="CDD" id="cd06550">
    <property type="entry name" value="TM_ABC_iron-siderophores_like"/>
    <property type="match status" value="1"/>
</dbReference>
<dbReference type="GO" id="GO:0022857">
    <property type="term" value="F:transmembrane transporter activity"/>
    <property type="evidence" value="ECO:0007669"/>
    <property type="project" value="InterPro"/>
</dbReference>
<evidence type="ECO:0000313" key="9">
    <source>
        <dbReference type="EMBL" id="TCW37019.1"/>
    </source>
</evidence>
<dbReference type="Pfam" id="PF01032">
    <property type="entry name" value="FecCD"/>
    <property type="match status" value="1"/>
</dbReference>
<evidence type="ECO:0000256" key="6">
    <source>
        <dbReference type="ARBA" id="ARBA00022989"/>
    </source>
</evidence>
<evidence type="ECO:0000256" key="3">
    <source>
        <dbReference type="ARBA" id="ARBA00022448"/>
    </source>
</evidence>
<dbReference type="FunFam" id="1.10.3470.10:FF:000001">
    <property type="entry name" value="Vitamin B12 ABC transporter permease BtuC"/>
    <property type="match status" value="1"/>
</dbReference>
<feature type="transmembrane region" description="Helical" evidence="8">
    <location>
        <begin position="21"/>
        <end position="41"/>
    </location>
</feature>
<evidence type="ECO:0000256" key="2">
    <source>
        <dbReference type="ARBA" id="ARBA00007935"/>
    </source>
</evidence>
<keyword evidence="4" id="KW-1003">Cell membrane</keyword>
<feature type="transmembrane region" description="Helical" evidence="8">
    <location>
        <begin position="306"/>
        <end position="322"/>
    </location>
</feature>
<accession>A0A4R4AE72</accession>
<dbReference type="RefSeq" id="WP_123142996.1">
    <property type="nucleotide sequence ID" value="NZ_NRRH01000020.1"/>
</dbReference>
<dbReference type="Proteomes" id="UP000295247">
    <property type="component" value="Unassembled WGS sequence"/>
</dbReference>
<dbReference type="SUPFAM" id="SSF81345">
    <property type="entry name" value="ABC transporter involved in vitamin B12 uptake, BtuC"/>
    <property type="match status" value="1"/>
</dbReference>
<feature type="transmembrane region" description="Helical" evidence="8">
    <location>
        <begin position="146"/>
        <end position="168"/>
    </location>
</feature>
<organism evidence="9 10">
    <name type="scientific">Marichromatium gracile</name>
    <name type="common">Chromatium gracile</name>
    <dbReference type="NCBI Taxonomy" id="1048"/>
    <lineage>
        <taxon>Bacteria</taxon>
        <taxon>Pseudomonadati</taxon>
        <taxon>Pseudomonadota</taxon>
        <taxon>Gammaproteobacteria</taxon>
        <taxon>Chromatiales</taxon>
        <taxon>Chromatiaceae</taxon>
        <taxon>Marichromatium</taxon>
    </lineage>
</organism>
<keyword evidence="7 8" id="KW-0472">Membrane</keyword>
<comment type="subcellular location">
    <subcellularLocation>
        <location evidence="1">Cell membrane</location>
        <topology evidence="1">Multi-pass membrane protein</topology>
    </subcellularLocation>
</comment>
<keyword evidence="5 8" id="KW-0812">Transmembrane</keyword>
<feature type="transmembrane region" description="Helical" evidence="8">
    <location>
        <begin position="328"/>
        <end position="354"/>
    </location>
</feature>
<feature type="transmembrane region" description="Helical" evidence="8">
    <location>
        <begin position="175"/>
        <end position="198"/>
    </location>
</feature>
<evidence type="ECO:0000313" key="10">
    <source>
        <dbReference type="Proteomes" id="UP000295247"/>
    </source>
</evidence>
<proteinExistence type="inferred from homology"/>
<name>A0A4R4AE72_MARGR</name>
<keyword evidence="6 8" id="KW-1133">Transmembrane helix</keyword>
<sequence length="359" mass="36884">MDASVLSPAPRASFRHQRRRRLLAGLSLGVGLMALVVYALGQGSYPLTAGEVLTALRAGPAAPDPAAHVIWSIRLPRLLAALLAGMSLALAGAVMQSVLRNPLASPMTLGVSQGAAFGATCAIVLLGAGELNRLGPETVVIEQPYLVVGAALVGGLCTAAAILLIALLRQLRPEALVLAGIALGAFSSAGTMLVQYFASDTQAAATLFWTFGDLGKAGWREVGWLALVLAPLLVLLTRTGWQLNAMAWGEDSARALGVAVARLRLTVLAAGAVLAAVSTAFLGVIGFVGLIAPHLVRLIIGVDHRYLLPYAALAGAIVLLGADTLGRLIIAPVVLPVGAVTAMLGAPLLLALLLRRGER</sequence>
<comment type="similarity">
    <text evidence="2">Belongs to the binding-protein-dependent transport system permease family. FecCD subfamily.</text>
</comment>
<dbReference type="PANTHER" id="PTHR30472:SF25">
    <property type="entry name" value="ABC TRANSPORTER PERMEASE PROTEIN MJ0876-RELATED"/>
    <property type="match status" value="1"/>
</dbReference>
<dbReference type="PANTHER" id="PTHR30472">
    <property type="entry name" value="FERRIC ENTEROBACTIN TRANSPORT SYSTEM PERMEASE PROTEIN"/>
    <property type="match status" value="1"/>
</dbReference>